<sequence>MSTSSHKVWLKSSLYLNFWKSLLNRSWDSGITWKTLRNLWEITWKKRVFFTVICCEKKNHICITTPTMTTSSYQMDTKLLLFLLLLIHPVLSVVMTWGPWGSLSGCSKTCGFGTEERTRYVVVDGREDEEKKETQISQCYLTHCPVDGNWTLWSGWSVCTKNCGPDGVQKRVRLCSAPYPSYEGKDCTGPSSETKPCENDPCPQVPPDFDISVCKKENKSIFICNSETHCIPMTERCDKILHCNDGSDELRCWLKSQSASFMSWHLVQGFYLTLWPMLTALILAS</sequence>
<dbReference type="InterPro" id="IPR036383">
    <property type="entry name" value="TSP1_rpt_sf"/>
</dbReference>
<dbReference type="PANTHER" id="PTHR16311">
    <property type="entry name" value="THROMBOSPONDIN TYPE I DOMAIN-CONTAINING 1"/>
    <property type="match status" value="1"/>
</dbReference>
<dbReference type="InterPro" id="IPR002172">
    <property type="entry name" value="LDrepeatLR_classA_rpt"/>
</dbReference>
<dbReference type="SMART" id="SM00209">
    <property type="entry name" value="TSP1"/>
    <property type="match status" value="2"/>
</dbReference>
<keyword evidence="1" id="KW-0245">EGF-like domain</keyword>
<dbReference type="SUPFAM" id="SSF82895">
    <property type="entry name" value="TSP-1 type 1 repeat"/>
    <property type="match status" value="2"/>
</dbReference>
<comment type="caution">
    <text evidence="3">Lacks conserved residue(s) required for the propagation of feature annotation.</text>
</comment>
<dbReference type="PRINTS" id="PR01705">
    <property type="entry name" value="TSP1REPEAT"/>
</dbReference>
<proteinExistence type="predicted"/>
<evidence type="ECO:0000256" key="4">
    <source>
        <dbReference type="SAM" id="Phobius"/>
    </source>
</evidence>
<evidence type="ECO:0000313" key="6">
    <source>
        <dbReference type="RefSeq" id="XP_036368912.1"/>
    </source>
</evidence>
<dbReference type="InterPro" id="IPR023415">
    <property type="entry name" value="LDLR_class-A_CS"/>
</dbReference>
<feature type="transmembrane region" description="Helical" evidence="4">
    <location>
        <begin position="79"/>
        <end position="100"/>
    </location>
</feature>
<dbReference type="Proteomes" id="UP000515154">
    <property type="component" value="Linkage group LG24"/>
</dbReference>
<dbReference type="FunFam" id="2.20.100.10:FF:000002">
    <property type="entry name" value="Unc-5 netrin receptor C"/>
    <property type="match status" value="1"/>
</dbReference>
<dbReference type="RefSeq" id="XP_036368912.1">
    <property type="nucleotide sequence ID" value="XM_036513019.1"/>
</dbReference>
<name>A0A7E6FPU4_9MOLL</name>
<dbReference type="PROSITE" id="PS50092">
    <property type="entry name" value="TSP1"/>
    <property type="match status" value="2"/>
</dbReference>
<dbReference type="PROSITE" id="PS01209">
    <property type="entry name" value="LDLRA_1"/>
    <property type="match status" value="1"/>
</dbReference>
<keyword evidence="5" id="KW-1185">Reference proteome</keyword>
<protein>
    <submittedName>
        <fullName evidence="6">SCO-spondin-like isoform X1</fullName>
    </submittedName>
</protein>
<evidence type="ECO:0000313" key="5">
    <source>
        <dbReference type="Proteomes" id="UP000515154"/>
    </source>
</evidence>
<dbReference type="InterPro" id="IPR038877">
    <property type="entry name" value="THSD1"/>
</dbReference>
<keyword evidence="2 3" id="KW-1015">Disulfide bond</keyword>
<dbReference type="SMART" id="SM00192">
    <property type="entry name" value="LDLa"/>
    <property type="match status" value="1"/>
</dbReference>
<dbReference type="AlphaFoldDB" id="A0A7E6FPU4"/>
<dbReference type="PANTHER" id="PTHR16311:SF3">
    <property type="entry name" value="THROMBOSPONDIN TYPE-1 DOMAIN-CONTAINING PROTEIN 1"/>
    <property type="match status" value="1"/>
</dbReference>
<dbReference type="SUPFAM" id="SSF57424">
    <property type="entry name" value="LDL receptor-like module"/>
    <property type="match status" value="1"/>
</dbReference>
<dbReference type="PROSITE" id="PS50068">
    <property type="entry name" value="LDLRA_2"/>
    <property type="match status" value="1"/>
</dbReference>
<dbReference type="Pfam" id="PF00090">
    <property type="entry name" value="TSP_1"/>
    <property type="match status" value="2"/>
</dbReference>
<dbReference type="InterPro" id="IPR036055">
    <property type="entry name" value="LDL_receptor-like_sf"/>
</dbReference>
<dbReference type="GO" id="GO:0071944">
    <property type="term" value="C:cell periphery"/>
    <property type="evidence" value="ECO:0007669"/>
    <property type="project" value="TreeGrafter"/>
</dbReference>
<dbReference type="Pfam" id="PF00057">
    <property type="entry name" value="Ldl_recept_a"/>
    <property type="match status" value="1"/>
</dbReference>
<dbReference type="CDD" id="cd00112">
    <property type="entry name" value="LDLa"/>
    <property type="match status" value="1"/>
</dbReference>
<keyword evidence="4" id="KW-1133">Transmembrane helix</keyword>
<feature type="disulfide bond" evidence="3">
    <location>
        <begin position="237"/>
        <end position="252"/>
    </location>
</feature>
<dbReference type="Gene3D" id="2.20.100.10">
    <property type="entry name" value="Thrombospondin type-1 (TSP1) repeat"/>
    <property type="match status" value="2"/>
</dbReference>
<keyword evidence="4" id="KW-0812">Transmembrane</keyword>
<dbReference type="Gene3D" id="4.10.400.10">
    <property type="entry name" value="Low-density Lipoprotein Receptor"/>
    <property type="match status" value="1"/>
</dbReference>
<evidence type="ECO:0000256" key="2">
    <source>
        <dbReference type="ARBA" id="ARBA00023157"/>
    </source>
</evidence>
<evidence type="ECO:0000256" key="1">
    <source>
        <dbReference type="ARBA" id="ARBA00022536"/>
    </source>
</evidence>
<accession>A0A7E6FPU4</accession>
<dbReference type="InterPro" id="IPR000884">
    <property type="entry name" value="TSP1_rpt"/>
</dbReference>
<gene>
    <name evidence="6" type="primary">LOC115223906</name>
</gene>
<organism evidence="5 6">
    <name type="scientific">Octopus sinensis</name>
    <name type="common">East Asian common octopus</name>
    <dbReference type="NCBI Taxonomy" id="2607531"/>
    <lineage>
        <taxon>Eukaryota</taxon>
        <taxon>Metazoa</taxon>
        <taxon>Spiralia</taxon>
        <taxon>Lophotrochozoa</taxon>
        <taxon>Mollusca</taxon>
        <taxon>Cephalopoda</taxon>
        <taxon>Coleoidea</taxon>
        <taxon>Octopodiformes</taxon>
        <taxon>Octopoda</taxon>
        <taxon>Incirrata</taxon>
        <taxon>Octopodidae</taxon>
        <taxon>Octopus</taxon>
    </lineage>
</organism>
<reference evidence="6" key="1">
    <citation type="submission" date="2025-08" db="UniProtKB">
        <authorList>
            <consortium name="RefSeq"/>
        </authorList>
    </citation>
    <scope>IDENTIFICATION</scope>
</reference>
<evidence type="ECO:0000256" key="3">
    <source>
        <dbReference type="PROSITE-ProRule" id="PRU00124"/>
    </source>
</evidence>
<keyword evidence="4" id="KW-0472">Membrane</keyword>